<feature type="non-terminal residue" evidence="3">
    <location>
        <position position="1"/>
    </location>
</feature>
<feature type="region of interest" description="Disordered" evidence="1">
    <location>
        <begin position="1"/>
        <end position="69"/>
    </location>
</feature>
<dbReference type="SMART" id="SM01015">
    <property type="entry name" value="Arfaptin"/>
    <property type="match status" value="1"/>
</dbReference>
<dbReference type="AlphaFoldDB" id="A0A267FSJ2"/>
<organism evidence="3 4">
    <name type="scientific">Macrostomum lignano</name>
    <dbReference type="NCBI Taxonomy" id="282301"/>
    <lineage>
        <taxon>Eukaryota</taxon>
        <taxon>Metazoa</taxon>
        <taxon>Spiralia</taxon>
        <taxon>Lophotrochozoa</taxon>
        <taxon>Platyhelminthes</taxon>
        <taxon>Rhabditophora</taxon>
        <taxon>Macrostomorpha</taxon>
        <taxon>Macrostomida</taxon>
        <taxon>Macrostomidae</taxon>
        <taxon>Macrostomum</taxon>
    </lineage>
</organism>
<feature type="compositionally biased region" description="Low complexity" evidence="1">
    <location>
        <begin position="328"/>
        <end position="337"/>
    </location>
</feature>
<comment type="caution">
    <text evidence="3">The sequence shown here is derived from an EMBL/GenBank/DDBJ whole genome shotgun (WGS) entry which is preliminary data.</text>
</comment>
<dbReference type="GO" id="GO:0019904">
    <property type="term" value="F:protein domain specific binding"/>
    <property type="evidence" value="ECO:0007669"/>
    <property type="project" value="InterPro"/>
</dbReference>
<gene>
    <name evidence="3" type="ORF">BOX15_Mlig003124g2</name>
</gene>
<evidence type="ECO:0000256" key="1">
    <source>
        <dbReference type="SAM" id="MobiDB-lite"/>
    </source>
</evidence>
<keyword evidence="4" id="KW-1185">Reference proteome</keyword>
<reference evidence="3 4" key="1">
    <citation type="submission" date="2017-06" db="EMBL/GenBank/DDBJ databases">
        <title>A platform for efficient transgenesis in Macrostomum lignano, a flatworm model organism for stem cell research.</title>
        <authorList>
            <person name="Berezikov E."/>
        </authorList>
    </citation>
    <scope>NUCLEOTIDE SEQUENCE [LARGE SCALE GENOMIC DNA]</scope>
    <source>
        <strain evidence="3">DV1</strain>
        <tissue evidence="3">Whole organism</tissue>
    </source>
</reference>
<dbReference type="PROSITE" id="PS50870">
    <property type="entry name" value="AH"/>
    <property type="match status" value="1"/>
</dbReference>
<protein>
    <recommendedName>
        <fullName evidence="2">AH domain-containing protein</fullName>
    </recommendedName>
</protein>
<dbReference type="EMBL" id="NIVC01000838">
    <property type="protein sequence ID" value="PAA76204.1"/>
    <property type="molecule type" value="Genomic_DNA"/>
</dbReference>
<dbReference type="Pfam" id="PF06456">
    <property type="entry name" value="Arfaptin"/>
    <property type="match status" value="1"/>
</dbReference>
<dbReference type="GO" id="GO:0005543">
    <property type="term" value="F:phospholipid binding"/>
    <property type="evidence" value="ECO:0007669"/>
    <property type="project" value="TreeGrafter"/>
</dbReference>
<dbReference type="InterPro" id="IPR027267">
    <property type="entry name" value="AH/BAR_dom_sf"/>
</dbReference>
<accession>A0A267FSJ2</accession>
<evidence type="ECO:0000313" key="4">
    <source>
        <dbReference type="Proteomes" id="UP000215902"/>
    </source>
</evidence>
<sequence>QKSMAELNVNGSSGGDANDDVLAGTHTEAVREMQKQATSLDSSTGGGGGSGGSSAATAAASAPPPDRANQILSAAGLTGRQDNTLDHVRQWSVSTYKCTKQLVSERLGKGSRTVDTDLEAAVANLRDSQKRYQALLNLAGGLARHFQAVLDTQRVLGEAFRDLARSDRDLSNEFGYNCETQRALAANGERLMSALNFFCQSLNTLVTKTFEDTLITVNNYEYARVEFDAYRADLEAANAGGGGSAKLDELRSKFEAQRTKYERLRQDVLVKIKLLDENRVRVMQKQLLLFHNAVSAYFSGNQTALEATLKQFSVRPMSGSSERQAFLEQPGPQQKQKQQQEQKRP</sequence>
<dbReference type="PANTHER" id="PTHR12141:SF5">
    <property type="entry name" value="ARFAPTIN"/>
    <property type="match status" value="1"/>
</dbReference>
<name>A0A267FSJ2_9PLAT</name>
<evidence type="ECO:0000313" key="3">
    <source>
        <dbReference type="EMBL" id="PAA76204.1"/>
    </source>
</evidence>
<dbReference type="OrthoDB" id="9994780at2759"/>
<dbReference type="Proteomes" id="UP000215902">
    <property type="component" value="Unassembled WGS sequence"/>
</dbReference>
<feature type="domain" description="AH" evidence="2">
    <location>
        <begin position="113"/>
        <end position="310"/>
    </location>
</feature>
<dbReference type="GO" id="GO:0006886">
    <property type="term" value="P:intracellular protein transport"/>
    <property type="evidence" value="ECO:0007669"/>
    <property type="project" value="TreeGrafter"/>
</dbReference>
<feature type="region of interest" description="Disordered" evidence="1">
    <location>
        <begin position="316"/>
        <end position="345"/>
    </location>
</feature>
<proteinExistence type="predicted"/>
<dbReference type="STRING" id="282301.A0A267FSJ2"/>
<dbReference type="Gene3D" id="1.20.1270.60">
    <property type="entry name" value="Arfaptin homology (AH) domain/BAR domain"/>
    <property type="match status" value="1"/>
</dbReference>
<dbReference type="SUPFAM" id="SSF103657">
    <property type="entry name" value="BAR/IMD domain-like"/>
    <property type="match status" value="1"/>
</dbReference>
<dbReference type="GO" id="GO:0032588">
    <property type="term" value="C:trans-Golgi network membrane"/>
    <property type="evidence" value="ECO:0007669"/>
    <property type="project" value="TreeGrafter"/>
</dbReference>
<dbReference type="InterPro" id="IPR010504">
    <property type="entry name" value="AH_dom"/>
</dbReference>
<dbReference type="FunFam" id="1.20.1270.60:FF:000085">
    <property type="entry name" value="Predicted protein"/>
    <property type="match status" value="1"/>
</dbReference>
<dbReference type="InterPro" id="IPR030798">
    <property type="entry name" value="Arfaptin_fam"/>
</dbReference>
<evidence type="ECO:0000259" key="2">
    <source>
        <dbReference type="PROSITE" id="PS50870"/>
    </source>
</evidence>
<dbReference type="GO" id="GO:0034315">
    <property type="term" value="P:regulation of Arp2/3 complex-mediated actin nucleation"/>
    <property type="evidence" value="ECO:0007669"/>
    <property type="project" value="TreeGrafter"/>
</dbReference>
<dbReference type="PANTHER" id="PTHR12141">
    <property type="entry name" value="ARFAPTIN-RELATED"/>
    <property type="match status" value="1"/>
</dbReference>